<dbReference type="NCBIfam" id="TIGR00765">
    <property type="entry name" value="yihY_not_rbn"/>
    <property type="match status" value="1"/>
</dbReference>
<keyword evidence="3 6" id="KW-0812">Transmembrane</keyword>
<dbReference type="PANTHER" id="PTHR30213">
    <property type="entry name" value="INNER MEMBRANE PROTEIN YHJD"/>
    <property type="match status" value="1"/>
</dbReference>
<name>A1KA23_AZOSB</name>
<dbReference type="Proteomes" id="UP000002588">
    <property type="component" value="Chromosome"/>
</dbReference>
<dbReference type="HOGENOM" id="CLU_045539_5_1_4"/>
<evidence type="ECO:0000313" key="7">
    <source>
        <dbReference type="EMBL" id="CAL95679.1"/>
    </source>
</evidence>
<reference evidence="7 8" key="1">
    <citation type="journal article" date="2006" name="Nat. Biotechnol.">
        <title>Complete genome of the mutualistic, N2-fixing grass endophyte Azoarcus sp. strain BH72.</title>
        <authorList>
            <person name="Krause A."/>
            <person name="Ramakumar A."/>
            <person name="Bartels D."/>
            <person name="Battistoni F."/>
            <person name="Bekel T."/>
            <person name="Boch J."/>
            <person name="Boehm M."/>
            <person name="Friedrich F."/>
            <person name="Hurek T."/>
            <person name="Krause L."/>
            <person name="Linke B."/>
            <person name="McHardy A.C."/>
            <person name="Sarkar A."/>
            <person name="Schneiker S."/>
            <person name="Syed A.A."/>
            <person name="Thauer R."/>
            <person name="Vorhoelter F.-J."/>
            <person name="Weidner S."/>
            <person name="Puehler A."/>
            <person name="Reinhold-Hurek B."/>
            <person name="Kaiser O."/>
            <person name="Goesmann A."/>
        </authorList>
    </citation>
    <scope>NUCLEOTIDE SEQUENCE [LARGE SCALE GENOMIC DNA]</scope>
    <source>
        <strain evidence="7 8">BH72</strain>
    </source>
</reference>
<gene>
    <name evidence="7" type="primary">brkB</name>
    <name evidence="7" type="ordered locus">azo3062</name>
</gene>
<evidence type="ECO:0000313" key="8">
    <source>
        <dbReference type="Proteomes" id="UP000002588"/>
    </source>
</evidence>
<evidence type="ECO:0000256" key="3">
    <source>
        <dbReference type="ARBA" id="ARBA00022692"/>
    </source>
</evidence>
<feature type="transmembrane region" description="Helical" evidence="6">
    <location>
        <begin position="141"/>
        <end position="168"/>
    </location>
</feature>
<keyword evidence="7" id="KW-0378">Hydrolase</keyword>
<accession>A1KA23</accession>
<evidence type="ECO:0000256" key="4">
    <source>
        <dbReference type="ARBA" id="ARBA00022989"/>
    </source>
</evidence>
<protein>
    <submittedName>
        <fullName evidence="7">Exoribonuclease II</fullName>
        <ecNumber evidence="7">3.1.13.1</ecNumber>
    </submittedName>
</protein>
<dbReference type="InterPro" id="IPR017039">
    <property type="entry name" value="Virul_fac_BrkB"/>
</dbReference>
<feature type="transmembrane region" description="Helical" evidence="6">
    <location>
        <begin position="24"/>
        <end position="50"/>
    </location>
</feature>
<feature type="transmembrane region" description="Helical" evidence="6">
    <location>
        <begin position="249"/>
        <end position="272"/>
    </location>
</feature>
<feature type="transmembrane region" description="Helical" evidence="6">
    <location>
        <begin position="217"/>
        <end position="237"/>
    </location>
</feature>
<feature type="transmembrane region" description="Helical" evidence="6">
    <location>
        <begin position="188"/>
        <end position="205"/>
    </location>
</feature>
<dbReference type="PIRSF" id="PIRSF035875">
    <property type="entry name" value="RNase_BN"/>
    <property type="match status" value="1"/>
</dbReference>
<dbReference type="AlphaFoldDB" id="A1KA23"/>
<dbReference type="OrthoDB" id="9797028at2"/>
<evidence type="ECO:0000256" key="2">
    <source>
        <dbReference type="ARBA" id="ARBA00022475"/>
    </source>
</evidence>
<keyword evidence="5 6" id="KW-0472">Membrane</keyword>
<dbReference type="GO" id="GO:0005886">
    <property type="term" value="C:plasma membrane"/>
    <property type="evidence" value="ECO:0007669"/>
    <property type="project" value="UniProtKB-SubCell"/>
</dbReference>
<dbReference type="GO" id="GO:0008859">
    <property type="term" value="F:exoribonuclease II activity"/>
    <property type="evidence" value="ECO:0007669"/>
    <property type="project" value="UniProtKB-EC"/>
</dbReference>
<evidence type="ECO:0000256" key="1">
    <source>
        <dbReference type="ARBA" id="ARBA00004651"/>
    </source>
</evidence>
<dbReference type="Pfam" id="PF03631">
    <property type="entry name" value="Virul_fac_BrkB"/>
    <property type="match status" value="1"/>
</dbReference>
<dbReference type="EMBL" id="AM406670">
    <property type="protein sequence ID" value="CAL95679.1"/>
    <property type="molecule type" value="Genomic_DNA"/>
</dbReference>
<dbReference type="eggNOG" id="COG1295">
    <property type="taxonomic scope" value="Bacteria"/>
</dbReference>
<dbReference type="KEGG" id="azo:azo3062"/>
<dbReference type="RefSeq" id="WP_011766787.1">
    <property type="nucleotide sequence ID" value="NC_008702.1"/>
</dbReference>
<keyword evidence="2" id="KW-1003">Cell membrane</keyword>
<proteinExistence type="predicted"/>
<dbReference type="EC" id="3.1.13.1" evidence="7"/>
<keyword evidence="8" id="KW-1185">Reference proteome</keyword>
<organism evidence="7 8">
    <name type="scientific">Azoarcus sp. (strain BH72)</name>
    <dbReference type="NCBI Taxonomy" id="418699"/>
    <lineage>
        <taxon>Bacteria</taxon>
        <taxon>Pseudomonadati</taxon>
        <taxon>Pseudomonadota</taxon>
        <taxon>Betaproteobacteria</taxon>
        <taxon>Rhodocyclales</taxon>
        <taxon>Zoogloeaceae</taxon>
        <taxon>Azoarcus</taxon>
    </lineage>
</organism>
<comment type="subcellular location">
    <subcellularLocation>
        <location evidence="1">Cell membrane</location>
        <topology evidence="1">Multi-pass membrane protein</topology>
    </subcellularLocation>
</comment>
<evidence type="ECO:0000256" key="5">
    <source>
        <dbReference type="ARBA" id="ARBA00023136"/>
    </source>
</evidence>
<evidence type="ECO:0000256" key="6">
    <source>
        <dbReference type="SAM" id="Phobius"/>
    </source>
</evidence>
<sequence length="314" mass="32740">MKTALRYWSGVAKTTVRLWLDAQVFVHAAALAFFTVFSVAPVVIVVVSIVGTVLGERAAQGEIAEQLQSVIGAEAAAAVQTAVEGSRIERSGILPTLAGIGALLLGATSVFGQMQTALNAIWGVAPKPTRSSVWLLIKARLLSLTVVLAIGFVLLVSLLLSVAVQAVVTFAQDWLPIPGGLLVGLDSVVSLVVVTLLFATIFRVLPDVVLGWRDVLLGAFATALLFSLGRGLIATYLSTTATASTYGAAGSLVLLLMWVNYSSLILLFGAAFTRAHVEARGRTVQPRATAVVVHRELVEAGGAVPAVADSSTAR</sequence>
<dbReference type="STRING" id="62928.azo3062"/>
<dbReference type="KEGG" id="aoa:dqs_3196"/>
<dbReference type="PANTHER" id="PTHR30213:SF1">
    <property type="entry name" value="INNER MEMBRANE PROTEIN YHJD"/>
    <property type="match status" value="1"/>
</dbReference>
<keyword evidence="4 6" id="KW-1133">Transmembrane helix</keyword>